<dbReference type="OrthoDB" id="9809781at2"/>
<dbReference type="Gene3D" id="3.60.21.10">
    <property type="match status" value="1"/>
</dbReference>
<dbReference type="Pfam" id="PF00149">
    <property type="entry name" value="Metallophos"/>
    <property type="match status" value="1"/>
</dbReference>
<dbReference type="GO" id="GO:0003993">
    <property type="term" value="F:acid phosphatase activity"/>
    <property type="evidence" value="ECO:0007669"/>
    <property type="project" value="InterPro"/>
</dbReference>
<dbReference type="Gene3D" id="2.60.40.380">
    <property type="entry name" value="Purple acid phosphatase-like, N-terminal"/>
    <property type="match status" value="1"/>
</dbReference>
<reference evidence="5 6" key="1">
    <citation type="submission" date="2017-04" db="EMBL/GenBank/DDBJ databases">
        <authorList>
            <person name="Afonso C.L."/>
            <person name="Miller P.J."/>
            <person name="Scott M.A."/>
            <person name="Spackman E."/>
            <person name="Goraichik I."/>
            <person name="Dimitrov K.M."/>
            <person name="Suarez D.L."/>
            <person name="Swayne D.E."/>
        </authorList>
    </citation>
    <scope>NUCLEOTIDE SEQUENCE [LARGE SCALE GENOMIC DNA]</scope>
    <source>
        <strain evidence="5 6">11</strain>
    </source>
</reference>
<keyword evidence="6" id="KW-1185">Reference proteome</keyword>
<feature type="transmembrane region" description="Helical" evidence="2">
    <location>
        <begin position="12"/>
        <end position="32"/>
    </location>
</feature>
<dbReference type="InterPro" id="IPR008963">
    <property type="entry name" value="Purple_acid_Pase-like_N"/>
</dbReference>
<dbReference type="RefSeq" id="WP_085495549.1">
    <property type="nucleotide sequence ID" value="NZ_FXAZ01000004.1"/>
</dbReference>
<proteinExistence type="predicted"/>
<dbReference type="SUPFAM" id="SSF49363">
    <property type="entry name" value="Purple acid phosphatase, N-terminal domain"/>
    <property type="match status" value="1"/>
</dbReference>
<feature type="domain" description="Purple acid phosphatase N-terminal" evidence="4">
    <location>
        <begin position="40"/>
        <end position="141"/>
    </location>
</feature>
<evidence type="ECO:0000313" key="6">
    <source>
        <dbReference type="Proteomes" id="UP000193834"/>
    </source>
</evidence>
<protein>
    <submittedName>
        <fullName evidence="5">Calcineurin-like phosphoesterase</fullName>
    </submittedName>
</protein>
<dbReference type="GO" id="GO:0046872">
    <property type="term" value="F:metal ion binding"/>
    <property type="evidence" value="ECO:0007669"/>
    <property type="project" value="InterPro"/>
</dbReference>
<keyword evidence="1" id="KW-0732">Signal</keyword>
<dbReference type="EMBL" id="FXAZ01000004">
    <property type="protein sequence ID" value="SMG50440.1"/>
    <property type="molecule type" value="Genomic_DNA"/>
</dbReference>
<dbReference type="PANTHER" id="PTHR45867:SF3">
    <property type="entry name" value="ACID PHOSPHATASE TYPE 7"/>
    <property type="match status" value="1"/>
</dbReference>
<evidence type="ECO:0000259" key="4">
    <source>
        <dbReference type="Pfam" id="PF16656"/>
    </source>
</evidence>
<keyword evidence="2" id="KW-0812">Transmembrane</keyword>
<gene>
    <name evidence="5" type="ORF">SAMN06295960_3115</name>
</gene>
<dbReference type="InterPro" id="IPR015914">
    <property type="entry name" value="PAPs_N"/>
</dbReference>
<sequence>MKFRSRRWGTDVMLVLVACLALVGGLVGMQWLREDASRQPKSIVTTWTEDPKTSRAFTWYTVSPDTGTVIELIEEDTGTLGATDSSMITIKGSRQTIDTGNQGMQAVHRVTVTDLKPGTTYHYRVGSGQEGEWSQSLQFTTEALDSEEKALTFLHVADSQGKTEADFKLWGNTLIQALNTFPVTQFIIHGGDLTENPEDQLAWDSFFIEAPMLSRIPLFPVTGNHDEIDGEAKRYLSHFQLPDNGAQGSIPGTTYSFDYGPVHVVVMNTESNRKQQTEWLRQDLKNNTKEWTIVAMHRGAYGGNAYQKVQDWVEVFDEFKVDLVLQGHNHEYSRSYPLRGGKVVGDEDNVVKQREGTVYIVPNAAGQKFNEKKEDQLYHQVHFQNNKQMFVGMTIAESQLVYQAYTVDGELVDEVTLIH</sequence>
<name>A0A1X7L9P8_9BACL</name>
<dbReference type="STRING" id="1852522.SAMN06295960_3115"/>
<dbReference type="SUPFAM" id="SSF56300">
    <property type="entry name" value="Metallo-dependent phosphatases"/>
    <property type="match status" value="1"/>
</dbReference>
<evidence type="ECO:0000259" key="3">
    <source>
        <dbReference type="Pfam" id="PF00149"/>
    </source>
</evidence>
<dbReference type="Proteomes" id="UP000193834">
    <property type="component" value="Unassembled WGS sequence"/>
</dbReference>
<keyword evidence="2" id="KW-1133">Transmembrane helix</keyword>
<evidence type="ECO:0000256" key="1">
    <source>
        <dbReference type="ARBA" id="ARBA00022729"/>
    </source>
</evidence>
<dbReference type="InterPro" id="IPR003961">
    <property type="entry name" value="FN3_dom"/>
</dbReference>
<dbReference type="AlphaFoldDB" id="A0A1X7L9P8"/>
<feature type="domain" description="Calcineurin-like phosphoesterase" evidence="3">
    <location>
        <begin position="152"/>
        <end position="332"/>
    </location>
</feature>
<dbReference type="Pfam" id="PF16656">
    <property type="entry name" value="Pur_ac_phosph_N"/>
    <property type="match status" value="1"/>
</dbReference>
<dbReference type="CDD" id="cd00063">
    <property type="entry name" value="FN3"/>
    <property type="match status" value="1"/>
</dbReference>
<dbReference type="PANTHER" id="PTHR45867">
    <property type="entry name" value="PURPLE ACID PHOSPHATASE"/>
    <property type="match status" value="1"/>
</dbReference>
<keyword evidence="2" id="KW-0472">Membrane</keyword>
<dbReference type="InterPro" id="IPR029052">
    <property type="entry name" value="Metallo-depent_PP-like"/>
</dbReference>
<organism evidence="5 6">
    <name type="scientific">Paenibacillus aquistagni</name>
    <dbReference type="NCBI Taxonomy" id="1852522"/>
    <lineage>
        <taxon>Bacteria</taxon>
        <taxon>Bacillati</taxon>
        <taxon>Bacillota</taxon>
        <taxon>Bacilli</taxon>
        <taxon>Bacillales</taxon>
        <taxon>Paenibacillaceae</taxon>
        <taxon>Paenibacillus</taxon>
    </lineage>
</organism>
<accession>A0A1X7L9P8</accession>
<evidence type="ECO:0000313" key="5">
    <source>
        <dbReference type="EMBL" id="SMG50440.1"/>
    </source>
</evidence>
<evidence type="ECO:0000256" key="2">
    <source>
        <dbReference type="SAM" id="Phobius"/>
    </source>
</evidence>
<dbReference type="InterPro" id="IPR004843">
    <property type="entry name" value="Calcineurin-like_PHP"/>
</dbReference>